<feature type="domain" description="Calcineurin-like phosphoesterase" evidence="1">
    <location>
        <begin position="28"/>
        <end position="143"/>
    </location>
</feature>
<evidence type="ECO:0000259" key="1">
    <source>
        <dbReference type="Pfam" id="PF00149"/>
    </source>
</evidence>
<dbReference type="InterPro" id="IPR029052">
    <property type="entry name" value="Metallo-depent_PP-like"/>
</dbReference>
<name>A0A7Y8Y1D6_9FLAO</name>
<dbReference type="EC" id="3.1.-.-" evidence="2"/>
<dbReference type="GO" id="GO:0016874">
    <property type="term" value="F:ligase activity"/>
    <property type="evidence" value="ECO:0007669"/>
    <property type="project" value="UniProtKB-KW"/>
</dbReference>
<keyword evidence="2" id="KW-0540">Nuclease</keyword>
<dbReference type="PIRSF" id="PIRSF000887">
    <property type="entry name" value="Pesterase_MJ0037"/>
    <property type="match status" value="1"/>
</dbReference>
<protein>
    <submittedName>
        <fullName evidence="2">Ligase-associated DNA damage response endonuclease PdeM</fullName>
        <ecNumber evidence="2">3.1.-.-</ecNumber>
    </submittedName>
</protein>
<sequence length="222" mass="25519">MTLEIKIHDNHFVLHASGAVFWKEKNMLLISDVHLGKISHFRKHGIALPKTAFTGNFERLTSVADYFEAEIICFLGDLFHSKLNKEWDLFEDWINNRPENFLLIIGNHDILKPEKYEAVGMAIASELKVGPFLFTHEPEERDGYFTFCGHIHPGINLRGSGRQSMDLPCFFQSKNQMILPAFGEFTGKWIMEPAQNDRVYAIAGGDIVKINMVEKSKKNFFR</sequence>
<dbReference type="GO" id="GO:0004519">
    <property type="term" value="F:endonuclease activity"/>
    <property type="evidence" value="ECO:0007669"/>
    <property type="project" value="UniProtKB-KW"/>
</dbReference>
<keyword evidence="3" id="KW-1185">Reference proteome</keyword>
<comment type="caution">
    <text evidence="2">The sequence shown here is derived from an EMBL/GenBank/DDBJ whole genome shotgun (WGS) entry which is preliminary data.</text>
</comment>
<dbReference type="InterPro" id="IPR026336">
    <property type="entry name" value="PdeM-like"/>
</dbReference>
<dbReference type="PANTHER" id="PTHR39323">
    <property type="entry name" value="BLR1149 PROTEIN"/>
    <property type="match status" value="1"/>
</dbReference>
<dbReference type="Pfam" id="PF00149">
    <property type="entry name" value="Metallophos"/>
    <property type="match status" value="1"/>
</dbReference>
<organism evidence="2 3">
    <name type="scientific">Flavobacterium agri</name>
    <dbReference type="NCBI Taxonomy" id="2743471"/>
    <lineage>
        <taxon>Bacteria</taxon>
        <taxon>Pseudomonadati</taxon>
        <taxon>Bacteroidota</taxon>
        <taxon>Flavobacteriia</taxon>
        <taxon>Flavobacteriales</taxon>
        <taxon>Flavobacteriaceae</taxon>
        <taxon>Flavobacterium</taxon>
    </lineage>
</organism>
<keyword evidence="2" id="KW-0378">Hydrolase</keyword>
<dbReference type="InterPro" id="IPR004843">
    <property type="entry name" value="Calcineurin-like_PHP"/>
</dbReference>
<dbReference type="PANTHER" id="PTHR39323:SF1">
    <property type="entry name" value="BLR1149 PROTEIN"/>
    <property type="match status" value="1"/>
</dbReference>
<dbReference type="InterPro" id="IPR024173">
    <property type="entry name" value="Pesterase_MJ0037-like"/>
</dbReference>
<proteinExistence type="predicted"/>
<evidence type="ECO:0000313" key="3">
    <source>
        <dbReference type="Proteomes" id="UP000535020"/>
    </source>
</evidence>
<accession>A0A7Y8Y1D6</accession>
<reference evidence="2 3" key="1">
    <citation type="submission" date="2020-07" db="EMBL/GenBank/DDBJ databases">
        <authorList>
            <person name="Sun Q."/>
        </authorList>
    </citation>
    <scope>NUCLEOTIDE SEQUENCE [LARGE SCALE GENOMIC DNA]</scope>
    <source>
        <strain evidence="2 3">MAH-1</strain>
    </source>
</reference>
<dbReference type="Proteomes" id="UP000535020">
    <property type="component" value="Unassembled WGS sequence"/>
</dbReference>
<keyword evidence="2" id="KW-0255">Endonuclease</keyword>
<gene>
    <name evidence="2" type="primary">pdeM</name>
    <name evidence="2" type="ORF">HZF10_01180</name>
</gene>
<dbReference type="NCBIfam" id="TIGR04123">
    <property type="entry name" value="P_estr_lig_assc"/>
    <property type="match status" value="1"/>
</dbReference>
<dbReference type="EMBL" id="JACBJI010000001">
    <property type="protein sequence ID" value="NYA69515.1"/>
    <property type="molecule type" value="Genomic_DNA"/>
</dbReference>
<dbReference type="SUPFAM" id="SSF56300">
    <property type="entry name" value="Metallo-dependent phosphatases"/>
    <property type="match status" value="1"/>
</dbReference>
<dbReference type="RefSeq" id="WP_176004340.1">
    <property type="nucleotide sequence ID" value="NZ_JABWMI010000002.1"/>
</dbReference>
<dbReference type="Gene3D" id="3.60.21.10">
    <property type="match status" value="1"/>
</dbReference>
<keyword evidence="2" id="KW-0436">Ligase</keyword>
<evidence type="ECO:0000313" key="2">
    <source>
        <dbReference type="EMBL" id="NYA69515.1"/>
    </source>
</evidence>
<dbReference type="GO" id="GO:0016787">
    <property type="term" value="F:hydrolase activity"/>
    <property type="evidence" value="ECO:0007669"/>
    <property type="project" value="UniProtKB-KW"/>
</dbReference>
<dbReference type="AlphaFoldDB" id="A0A7Y8Y1D6"/>